<dbReference type="Proteomes" id="UP000578112">
    <property type="component" value="Unassembled WGS sequence"/>
</dbReference>
<dbReference type="Pfam" id="PF02575">
    <property type="entry name" value="YbaB_DNA_bd"/>
    <property type="match status" value="1"/>
</dbReference>
<proteinExistence type="predicted"/>
<gene>
    <name evidence="1" type="ORF">BJ971_006856</name>
</gene>
<dbReference type="EMBL" id="JACHNH010000001">
    <property type="protein sequence ID" value="MBB4766300.1"/>
    <property type="molecule type" value="Genomic_DNA"/>
</dbReference>
<keyword evidence="1" id="KW-0238">DNA-binding</keyword>
<name>A0A7W7I4H4_9ACTN</name>
<dbReference type="SUPFAM" id="SSF82607">
    <property type="entry name" value="YbaB-like"/>
    <property type="match status" value="1"/>
</dbReference>
<reference evidence="1 2" key="1">
    <citation type="submission" date="2020-08" db="EMBL/GenBank/DDBJ databases">
        <title>Sequencing the genomes of 1000 actinobacteria strains.</title>
        <authorList>
            <person name="Klenk H.-P."/>
        </authorList>
    </citation>
    <scope>NUCLEOTIDE SEQUENCE [LARGE SCALE GENOMIC DNA]</scope>
    <source>
        <strain evidence="1 2">DSM 43149</strain>
    </source>
</reference>
<evidence type="ECO:0000313" key="1">
    <source>
        <dbReference type="EMBL" id="MBB4766300.1"/>
    </source>
</evidence>
<organism evidence="1 2">
    <name type="scientific">Actinoplanes digitatis</name>
    <dbReference type="NCBI Taxonomy" id="1868"/>
    <lineage>
        <taxon>Bacteria</taxon>
        <taxon>Bacillati</taxon>
        <taxon>Actinomycetota</taxon>
        <taxon>Actinomycetes</taxon>
        <taxon>Micromonosporales</taxon>
        <taxon>Micromonosporaceae</taxon>
        <taxon>Actinoplanes</taxon>
    </lineage>
</organism>
<sequence length="126" mass="13892">MFDDESASEALERIDDWERSIARRAEQAQALARRAAEMSATARSRDGLVEVTVGAEGQIARLHLDEQTRQQPAAATARQIMQTLRAARAQLIRQFDEVTAETVGADSETGRMLTAGLRRRLGDEAP</sequence>
<dbReference type="InterPro" id="IPR036894">
    <property type="entry name" value="YbaB-like_sf"/>
</dbReference>
<comment type="caution">
    <text evidence="1">The sequence shown here is derived from an EMBL/GenBank/DDBJ whole genome shotgun (WGS) entry which is preliminary data.</text>
</comment>
<keyword evidence="2" id="KW-1185">Reference proteome</keyword>
<evidence type="ECO:0000313" key="2">
    <source>
        <dbReference type="Proteomes" id="UP000578112"/>
    </source>
</evidence>
<dbReference type="GO" id="GO:0003677">
    <property type="term" value="F:DNA binding"/>
    <property type="evidence" value="ECO:0007669"/>
    <property type="project" value="UniProtKB-KW"/>
</dbReference>
<protein>
    <submittedName>
        <fullName evidence="1">DNA-binding protein YbaB</fullName>
    </submittedName>
</protein>
<accession>A0A7W7I4H4</accession>
<dbReference type="AlphaFoldDB" id="A0A7W7I4H4"/>
<dbReference type="InterPro" id="IPR004401">
    <property type="entry name" value="YbaB/EbfC"/>
</dbReference>
<dbReference type="RefSeq" id="WP_184997434.1">
    <property type="nucleotide sequence ID" value="NZ_BOMK01000085.1"/>
</dbReference>
<dbReference type="Gene3D" id="3.30.1310.10">
    <property type="entry name" value="Nucleoid-associated protein YbaB-like domain"/>
    <property type="match status" value="1"/>
</dbReference>